<evidence type="ECO:0000313" key="3">
    <source>
        <dbReference type="EMBL" id="EFY92973.1"/>
    </source>
</evidence>
<dbReference type="GeneID" id="19245067"/>
<dbReference type="PANTHER" id="PTHR11750">
    <property type="entry name" value="PROTEIN N-TERMINAL AMIDASE"/>
    <property type="match status" value="1"/>
</dbReference>
<dbReference type="KEGG" id="maw:19245067"/>
<feature type="region of interest" description="Disordered" evidence="1">
    <location>
        <begin position="286"/>
        <end position="413"/>
    </location>
</feature>
<feature type="compositionally biased region" description="Basic residues" evidence="1">
    <location>
        <begin position="634"/>
        <end position="644"/>
    </location>
</feature>
<protein>
    <submittedName>
        <fullName evidence="3">Protein amidase</fullName>
    </submittedName>
</protein>
<feature type="region of interest" description="Disordered" evidence="1">
    <location>
        <begin position="513"/>
        <end position="588"/>
    </location>
</feature>
<feature type="compositionally biased region" description="Basic and acidic residues" evidence="1">
    <location>
        <begin position="579"/>
        <end position="588"/>
    </location>
</feature>
<feature type="region of interest" description="Disordered" evidence="1">
    <location>
        <begin position="797"/>
        <end position="903"/>
    </location>
</feature>
<dbReference type="Proteomes" id="UP000002499">
    <property type="component" value="Unassembled WGS sequence"/>
</dbReference>
<feature type="compositionally biased region" description="Polar residues" evidence="1">
    <location>
        <begin position="810"/>
        <end position="820"/>
    </location>
</feature>
<accession>E9DTB8</accession>
<organism evidence="4">
    <name type="scientific">Metarhizium acridum (strain CQMa 102)</name>
    <dbReference type="NCBI Taxonomy" id="655827"/>
    <lineage>
        <taxon>Eukaryota</taxon>
        <taxon>Fungi</taxon>
        <taxon>Dikarya</taxon>
        <taxon>Ascomycota</taxon>
        <taxon>Pezizomycotina</taxon>
        <taxon>Sordariomycetes</taxon>
        <taxon>Hypocreomycetidae</taxon>
        <taxon>Hypocreales</taxon>
        <taxon>Clavicipitaceae</taxon>
        <taxon>Metarhizium</taxon>
    </lineage>
</organism>
<feature type="compositionally biased region" description="Basic and acidic residues" evidence="1">
    <location>
        <begin position="305"/>
        <end position="326"/>
    </location>
</feature>
<feature type="compositionally biased region" description="Polar residues" evidence="1">
    <location>
        <begin position="615"/>
        <end position="633"/>
    </location>
</feature>
<dbReference type="GO" id="GO:0008418">
    <property type="term" value="F:protein-N-terminal asparagine amidohydrolase activity"/>
    <property type="evidence" value="ECO:0007669"/>
    <property type="project" value="InterPro"/>
</dbReference>
<feature type="compositionally biased region" description="Polar residues" evidence="1">
    <location>
        <begin position="876"/>
        <end position="886"/>
    </location>
</feature>
<evidence type="ECO:0000259" key="2">
    <source>
        <dbReference type="PROSITE" id="PS50263"/>
    </source>
</evidence>
<dbReference type="Pfam" id="PF00795">
    <property type="entry name" value="CN_hydrolase"/>
    <property type="match status" value="1"/>
</dbReference>
<dbReference type="PROSITE" id="PS50263">
    <property type="entry name" value="CN_HYDROLASE"/>
    <property type="match status" value="1"/>
</dbReference>
<feature type="compositionally biased region" description="Basic and acidic residues" evidence="1">
    <location>
        <begin position="365"/>
        <end position="375"/>
    </location>
</feature>
<dbReference type="InterPro" id="IPR036526">
    <property type="entry name" value="C-N_Hydrolase_sf"/>
</dbReference>
<dbReference type="Gene3D" id="3.60.110.10">
    <property type="entry name" value="Carbon-nitrogen hydrolase"/>
    <property type="match status" value="1"/>
</dbReference>
<dbReference type="STRING" id="655827.E9DTB8"/>
<proteinExistence type="predicted"/>
<dbReference type="GO" id="GO:0030163">
    <property type="term" value="P:protein catabolic process"/>
    <property type="evidence" value="ECO:0007669"/>
    <property type="project" value="TreeGrafter"/>
</dbReference>
<dbReference type="AlphaFoldDB" id="E9DTB8"/>
<dbReference type="InterPro" id="IPR003010">
    <property type="entry name" value="C-N_Hydrolase"/>
</dbReference>
<feature type="region of interest" description="Disordered" evidence="1">
    <location>
        <begin position="615"/>
        <end position="784"/>
    </location>
</feature>
<dbReference type="SUPFAM" id="SSF56317">
    <property type="entry name" value="Carbon-nitrogen hydrolase"/>
    <property type="match status" value="1"/>
</dbReference>
<dbReference type="PANTHER" id="PTHR11750:SF26">
    <property type="entry name" value="PROTEIN N-TERMINAL AMIDASE"/>
    <property type="match status" value="1"/>
</dbReference>
<feature type="compositionally biased region" description="Low complexity" evidence="1">
    <location>
        <begin position="329"/>
        <end position="340"/>
    </location>
</feature>
<dbReference type="HOGENOM" id="CLU_009854_2_0_1"/>
<evidence type="ECO:0000313" key="4">
    <source>
        <dbReference type="Proteomes" id="UP000002499"/>
    </source>
</evidence>
<dbReference type="GO" id="GO:0070773">
    <property type="term" value="F:protein-N-terminal glutamine amidohydrolase activity"/>
    <property type="evidence" value="ECO:0007669"/>
    <property type="project" value="InterPro"/>
</dbReference>
<dbReference type="OrthoDB" id="201515at2759"/>
<name>E9DTB8_METAQ</name>
<dbReference type="OMA" id="MAWITND"/>
<feature type="domain" description="CN hydrolase" evidence="2">
    <location>
        <begin position="1"/>
        <end position="280"/>
    </location>
</feature>
<dbReference type="CDD" id="cd07566">
    <property type="entry name" value="ScNTA1_like"/>
    <property type="match status" value="1"/>
</dbReference>
<dbReference type="InterPro" id="IPR039703">
    <property type="entry name" value="Nta1"/>
</dbReference>
<reference evidence="3 4" key="1">
    <citation type="journal article" date="2011" name="PLoS Genet.">
        <title>Genome sequencing and comparative transcriptomics of the model entomopathogenic fungi Metarhizium anisopliae and M. acridum.</title>
        <authorList>
            <person name="Gao Q."/>
            <person name="Jin K."/>
            <person name="Ying S.H."/>
            <person name="Zhang Y."/>
            <person name="Xiao G."/>
            <person name="Shang Y."/>
            <person name="Duan Z."/>
            <person name="Hu X."/>
            <person name="Xie X.Q."/>
            <person name="Zhou G."/>
            <person name="Peng G."/>
            <person name="Luo Z."/>
            <person name="Huang W."/>
            <person name="Wang B."/>
            <person name="Fang W."/>
            <person name="Wang S."/>
            <person name="Zhong Y."/>
            <person name="Ma L.J."/>
            <person name="St Leger R.J."/>
            <person name="Zhao G.P."/>
            <person name="Pei Y."/>
            <person name="Feng M.G."/>
            <person name="Xia Y."/>
            <person name="Wang C."/>
        </authorList>
    </citation>
    <scope>NUCLEOTIDE SEQUENCE [LARGE SCALE GENOMIC DNA]</scope>
    <source>
        <strain evidence="3 4">CQMa 102</strain>
    </source>
</reference>
<feature type="compositionally biased region" description="Polar residues" evidence="1">
    <location>
        <begin position="395"/>
        <end position="413"/>
    </location>
</feature>
<feature type="compositionally biased region" description="Basic and acidic residues" evidence="1">
    <location>
        <begin position="740"/>
        <end position="757"/>
    </location>
</feature>
<dbReference type="eggNOG" id="KOG0806">
    <property type="taxonomic scope" value="Eukaryota"/>
</dbReference>
<dbReference type="InParanoid" id="E9DTB8"/>
<dbReference type="EMBL" id="GL698472">
    <property type="protein sequence ID" value="EFY92973.1"/>
    <property type="molecule type" value="Genomic_DNA"/>
</dbReference>
<evidence type="ECO:0000256" key="1">
    <source>
        <dbReference type="SAM" id="MobiDB-lite"/>
    </source>
</evidence>
<feature type="compositionally biased region" description="Polar residues" evidence="1">
    <location>
        <begin position="346"/>
        <end position="363"/>
    </location>
</feature>
<keyword evidence="4" id="KW-1185">Reference proteome</keyword>
<feature type="compositionally biased region" description="Acidic residues" evidence="1">
    <location>
        <begin position="293"/>
        <end position="304"/>
    </location>
</feature>
<sequence>MRIACLQFAPQVGDVDNNLNRADAILSRVDPEALDLLVLPELAFSGYNFKSLGDISQFLEPSVAGISSLWTRTTALKYDCTVITGYPEKVDPTFKWPTNPEYYNAAIIVNGEGETVANYRKTHLYYTDETWALEGPAGFFGERLDGLGRTAIGICMDLNPYKFEAPWDKFEFAQHVLDCGARLVVISMAWITNDDPRQFSRMPQEPDMNTLLYWVSRLEPIIRAESTEEVIVVFANRTGMEGEVTYAGTSAVIGIKSGEVRVYGILGRGDKELLVVDTDAAPYAKLVYRPGEDNPEGDAGEPEENDHRKDYENHRSQHPQGGRESEDPSSSGHQGSQGESDAAQGKNPSAKYSRNTLFNQPRSDPSMRHGLESSDTHTLTAPSPTPHSVRPRLAVSTNHPNSQRYLNGPSPASYSAKVSCGPFQILGGEVSFHGSNINAELSPWAASESRFSESPFDSSRLCWASTPFSPAEVPDSRWTSPDEADDLIFPESSLLANQENRYSIRSDVSVWNNQPGRPPSIANHMINRSTPPHETSLGRIRYDAPERTSPMNDLTDASRQESRPIHPYSVGSRHRNRSRGHERSRSDVAGENELGVVCQRLEDMATFADVSQQQHFSFNGNRDRSNSTSGHQVSRSRSKGRSRRPMPMLQDHGYDSSQMTASIPIALSPHPANSADSRDSSNTSRQRRPNPVLQDPPILRPVSSGRIRQRSSSKGRIGDRPPSKSAFMQREIRSNTPAKLVDRGTSRGRRREDRPATDQKAATPGSRERRNGANNSRGRHPEPVDLSQFTLIEEYTAPNCPVHGSRSRSRTGQQKHQPGNNRPATTTPARPPAQPERVGRRSTQNTPRPASGKDAPEVATRPPKPQVSPKLDAKSPKTSKTSTPAATRSKLRNTGHKSSDIVKTVVPEPLNLKAPQGPKTPKAMVLVSDGKIDPLELMASLRCVERSLAKSINRPRSAIW</sequence>
<gene>
    <name evidence="3" type="ORF">MAC_00756</name>
</gene>